<dbReference type="InterPro" id="IPR038983">
    <property type="entry name" value="C2CD5"/>
</dbReference>
<name>A0ABD6EAV4_9BILA</name>
<proteinExistence type="predicted"/>
<keyword evidence="3" id="KW-1185">Reference proteome</keyword>
<dbReference type="InterPro" id="IPR000008">
    <property type="entry name" value="C2_dom"/>
</dbReference>
<dbReference type="CDD" id="cd08688">
    <property type="entry name" value="C2_KIAA0528-like"/>
    <property type="match status" value="1"/>
</dbReference>
<evidence type="ECO:0000313" key="3">
    <source>
        <dbReference type="Proteomes" id="UP001608902"/>
    </source>
</evidence>
<protein>
    <recommendedName>
        <fullName evidence="1">C2 domain-containing protein</fullName>
    </recommendedName>
</protein>
<gene>
    <name evidence="2" type="ORF">AB6A40_001188</name>
</gene>
<feature type="domain" description="C2" evidence="1">
    <location>
        <begin position="1"/>
        <end position="116"/>
    </location>
</feature>
<dbReference type="InterPro" id="IPR035892">
    <property type="entry name" value="C2_domain_sf"/>
</dbReference>
<dbReference type="Pfam" id="PF23025">
    <property type="entry name" value="YbjQ_2"/>
    <property type="match status" value="3"/>
</dbReference>
<dbReference type="PANTHER" id="PTHR37412">
    <property type="entry name" value="C2 DOMAIN-CONTAINING PROTEIN 5"/>
    <property type="match status" value="1"/>
</dbReference>
<dbReference type="SUPFAM" id="SSF49562">
    <property type="entry name" value="C2 domain (Calcium/lipid-binding domain, CaLB)"/>
    <property type="match status" value="1"/>
</dbReference>
<comment type="caution">
    <text evidence="2">The sequence shown here is derived from an EMBL/GenBank/DDBJ whole genome shotgun (WGS) entry which is preliminary data.</text>
</comment>
<dbReference type="SMART" id="SM00239">
    <property type="entry name" value="C2"/>
    <property type="match status" value="1"/>
</dbReference>
<dbReference type="Pfam" id="PF00168">
    <property type="entry name" value="C2"/>
    <property type="match status" value="1"/>
</dbReference>
<dbReference type="PROSITE" id="PS50004">
    <property type="entry name" value="C2"/>
    <property type="match status" value="1"/>
</dbReference>
<dbReference type="Gene3D" id="2.60.40.150">
    <property type="entry name" value="C2 domain"/>
    <property type="match status" value="1"/>
</dbReference>
<dbReference type="InterPro" id="IPR037785">
    <property type="entry name" value="C2_C2CD5"/>
</dbReference>
<dbReference type="AlphaFoldDB" id="A0ABD6EAV4"/>
<dbReference type="Proteomes" id="UP001608902">
    <property type="component" value="Unassembled WGS sequence"/>
</dbReference>
<accession>A0ABD6EAV4</accession>
<dbReference type="PANTHER" id="PTHR37412:SF2">
    <property type="entry name" value="C2 DOMAIN-CONTAINING PROTEIN 5"/>
    <property type="match status" value="1"/>
</dbReference>
<evidence type="ECO:0000259" key="1">
    <source>
        <dbReference type="PROSITE" id="PS50004"/>
    </source>
</evidence>
<organism evidence="2 3">
    <name type="scientific">Gnathostoma spinigerum</name>
    <dbReference type="NCBI Taxonomy" id="75299"/>
    <lineage>
        <taxon>Eukaryota</taxon>
        <taxon>Metazoa</taxon>
        <taxon>Ecdysozoa</taxon>
        <taxon>Nematoda</taxon>
        <taxon>Chromadorea</taxon>
        <taxon>Rhabditida</taxon>
        <taxon>Spirurina</taxon>
        <taxon>Gnathostomatomorpha</taxon>
        <taxon>Gnathostomatoidea</taxon>
        <taxon>Gnathostomatidae</taxon>
        <taxon>Gnathostoma</taxon>
    </lineage>
</organism>
<sequence>MYIPCGGEKLPARLSIRVLAARNLPIMDKSNDTTDAFVEVHFANQVFKTEICSKSLSPVWNSDEFVFETNEQQICDGQVQFRIMDYDTYSANDAIGRVFFDVSMMVGKIRKIESSDAMKFSAWLPIYDTIYGIRGDLHIYVSLQLLVSRAAANYVQILSANSIPEQYDHVQILGHISDIHIAPDQEYQWIDRIRTPRASNEARLSIIRNSLRELSKRVAQKAYAIGANAIFGYKEFVDIEGDSSKQLCFRVFGTAVRIHDNCNHRDVAVLDKLLHPIISLSQLPTGYIYGSAAVVSVRAVHLLDDEDCSIELRKKWWNELKVEMLQQTATLSCNMIVGYMEQVAIRHRIAILSCTGTAVLGQASLSDSCLPCATFHVPYSEAKLPFTVHLGTCATCKNSSCPDMMMSTCTAPQNSQLYGTRHALQVSVIKKITCSESDDEQSATEISHALPFLEHELHNSIISEARSLNAQCNAICEIATALFIKEDYLVAVATAVICRPKALMRENGPNPTTSAPSFSLTSLQRVTDARRFSWGSMRDAMRFRNTPSLTSPFLLLHVLHLRTPMLHAVDQNQRQRRRMEKIVNRFRRKTGDRDIFSKMIFEKQISLQLGVIGESTSSSLPSNSVAGLHILNSGTSFSIIKGNPSTPEHHISSLYTSVFIRENVGSTKDTDAVNSLIESAFDEAIYSVRVHAEAIGACGMSSFRVASAHLVASKDQAHIVLLISADLQFSVS</sequence>
<dbReference type="InterPro" id="IPR056431">
    <property type="entry name" value="C2CD5_YbjQ-rel_dom"/>
</dbReference>
<reference evidence="2 3" key="1">
    <citation type="submission" date="2024-08" db="EMBL/GenBank/DDBJ databases">
        <title>Gnathostoma spinigerum genome.</title>
        <authorList>
            <person name="Gonzalez-Bertolin B."/>
            <person name="Monzon S."/>
            <person name="Zaballos A."/>
            <person name="Jimenez P."/>
            <person name="Dekumyoy P."/>
            <person name="Varona S."/>
            <person name="Cuesta I."/>
            <person name="Sumanam S."/>
            <person name="Adisakwattana P."/>
            <person name="Gasser R.B."/>
            <person name="Hernandez-Gonzalez A."/>
            <person name="Young N.D."/>
            <person name="Perteguer M.J."/>
        </authorList>
    </citation>
    <scope>NUCLEOTIDE SEQUENCE [LARGE SCALE GENOMIC DNA]</scope>
    <source>
        <strain evidence="2">AL3</strain>
        <tissue evidence="2">Liver</tissue>
    </source>
</reference>
<evidence type="ECO:0000313" key="2">
    <source>
        <dbReference type="EMBL" id="MFH4974479.1"/>
    </source>
</evidence>
<dbReference type="EMBL" id="JBGFUD010000414">
    <property type="protein sequence ID" value="MFH4974479.1"/>
    <property type="molecule type" value="Genomic_DNA"/>
</dbReference>